<comment type="similarity">
    <text evidence="5">Belongs to the complex I subunit 2 family.</text>
</comment>
<evidence type="ECO:0000256" key="6">
    <source>
        <dbReference type="RuleBase" id="RU000320"/>
    </source>
</evidence>
<evidence type="ECO:0000256" key="2">
    <source>
        <dbReference type="ARBA" id="ARBA00022692"/>
    </source>
</evidence>
<reference evidence="8 9" key="1">
    <citation type="submission" date="2019-07" db="EMBL/GenBank/DDBJ databases">
        <title>Genomic Encyclopedia of Archaeal and Bacterial Type Strains, Phase II (KMG-II): from individual species to whole genera.</title>
        <authorList>
            <person name="Goeker M."/>
        </authorList>
    </citation>
    <scope>NUCLEOTIDE SEQUENCE [LARGE SCALE GENOMIC DNA]</scope>
    <source>
        <strain evidence="8 9">ATCC BAA-2084</strain>
    </source>
</reference>
<comment type="subcellular location">
    <subcellularLocation>
        <location evidence="5">Cell membrane</location>
        <topology evidence="5">Multi-pass membrane protein</topology>
    </subcellularLocation>
    <subcellularLocation>
        <location evidence="1">Endomembrane system</location>
        <topology evidence="1">Multi-pass membrane protein</topology>
    </subcellularLocation>
    <subcellularLocation>
        <location evidence="6">Membrane</location>
        <topology evidence="6">Multi-pass membrane protein</topology>
    </subcellularLocation>
</comment>
<evidence type="ECO:0000256" key="3">
    <source>
        <dbReference type="ARBA" id="ARBA00022989"/>
    </source>
</evidence>
<keyword evidence="5" id="KW-0874">Quinone</keyword>
<evidence type="ECO:0000259" key="7">
    <source>
        <dbReference type="Pfam" id="PF00361"/>
    </source>
</evidence>
<dbReference type="NCBIfam" id="NF004440">
    <property type="entry name" value="PRK05777.1-3"/>
    <property type="match status" value="1"/>
</dbReference>
<dbReference type="HAMAP" id="MF_00445">
    <property type="entry name" value="NDH1_NuoN_1"/>
    <property type="match status" value="1"/>
</dbReference>
<dbReference type="GO" id="GO:0050136">
    <property type="term" value="F:NADH dehydrogenase (quinone) (non-electrogenic) activity"/>
    <property type="evidence" value="ECO:0007669"/>
    <property type="project" value="UniProtKB-UniRule"/>
</dbReference>
<feature type="domain" description="NADH:quinone oxidoreductase/Mrp antiporter transmembrane" evidence="7">
    <location>
        <begin position="128"/>
        <end position="422"/>
    </location>
</feature>
<feature type="transmembrane region" description="Helical" evidence="5">
    <location>
        <begin position="448"/>
        <end position="468"/>
    </location>
</feature>
<dbReference type="RefSeq" id="WP_067599518.1">
    <property type="nucleotide sequence ID" value="NZ_CP015963.1"/>
</dbReference>
<dbReference type="NCBIfam" id="TIGR01770">
    <property type="entry name" value="NDH_I_N"/>
    <property type="match status" value="1"/>
</dbReference>
<dbReference type="PANTHER" id="PTHR22773">
    <property type="entry name" value="NADH DEHYDROGENASE"/>
    <property type="match status" value="1"/>
</dbReference>
<keyword evidence="3 5" id="KW-1133">Transmembrane helix</keyword>
<dbReference type="GO" id="GO:0048038">
    <property type="term" value="F:quinone binding"/>
    <property type="evidence" value="ECO:0007669"/>
    <property type="project" value="UniProtKB-KW"/>
</dbReference>
<dbReference type="GO" id="GO:0012505">
    <property type="term" value="C:endomembrane system"/>
    <property type="evidence" value="ECO:0007669"/>
    <property type="project" value="UniProtKB-SubCell"/>
</dbReference>
<dbReference type="STRING" id="476157.GCA_001663155_01574"/>
<keyword evidence="9" id="KW-1185">Reference proteome</keyword>
<feature type="transmembrane region" description="Helical" evidence="5">
    <location>
        <begin position="372"/>
        <end position="394"/>
    </location>
</feature>
<keyword evidence="5" id="KW-0813">Transport</keyword>
<protein>
    <recommendedName>
        <fullName evidence="5">NADH-quinone oxidoreductase subunit N</fullName>
        <ecNumber evidence="5">7.1.1.-</ecNumber>
    </recommendedName>
    <alternativeName>
        <fullName evidence="5">NADH dehydrogenase I subunit N</fullName>
    </alternativeName>
    <alternativeName>
        <fullName evidence="5">NDH-1 subunit N</fullName>
    </alternativeName>
</protein>
<feature type="transmembrane region" description="Helical" evidence="5">
    <location>
        <begin position="275"/>
        <end position="294"/>
    </location>
</feature>
<dbReference type="EC" id="7.1.1.-" evidence="5"/>
<dbReference type="AlphaFoldDB" id="A0A562UX05"/>
<dbReference type="GO" id="GO:0005886">
    <property type="term" value="C:plasma membrane"/>
    <property type="evidence" value="ECO:0007669"/>
    <property type="project" value="UniProtKB-SubCell"/>
</dbReference>
<comment type="catalytic activity">
    <reaction evidence="5">
        <text>a quinone + NADH + 5 H(+)(in) = a quinol + NAD(+) + 4 H(+)(out)</text>
        <dbReference type="Rhea" id="RHEA:57888"/>
        <dbReference type="ChEBI" id="CHEBI:15378"/>
        <dbReference type="ChEBI" id="CHEBI:24646"/>
        <dbReference type="ChEBI" id="CHEBI:57540"/>
        <dbReference type="ChEBI" id="CHEBI:57945"/>
        <dbReference type="ChEBI" id="CHEBI:132124"/>
    </reaction>
</comment>
<dbReference type="InterPro" id="IPR001750">
    <property type="entry name" value="ND/Mrp_TM"/>
</dbReference>
<name>A0A562UX05_9SPHN</name>
<organism evidence="8 9">
    <name type="scientific">Altererythrobacter ishigakiensis</name>
    <dbReference type="NCBI Taxonomy" id="476157"/>
    <lineage>
        <taxon>Bacteria</taxon>
        <taxon>Pseudomonadati</taxon>
        <taxon>Pseudomonadota</taxon>
        <taxon>Alphaproteobacteria</taxon>
        <taxon>Sphingomonadales</taxon>
        <taxon>Erythrobacteraceae</taxon>
        <taxon>Altererythrobacter</taxon>
    </lineage>
</organism>
<dbReference type="InterPro" id="IPR010096">
    <property type="entry name" value="NADH-Q_OxRdtase_suN/2"/>
</dbReference>
<keyword evidence="4 5" id="KW-0472">Membrane</keyword>
<feature type="transmembrane region" description="Helical" evidence="5">
    <location>
        <begin position="332"/>
        <end position="352"/>
    </location>
</feature>
<comment type="function">
    <text evidence="5">NDH-1 shuttles electrons from NADH, via FMN and iron-sulfur (Fe-S) centers, to quinones in the respiratory chain. The immediate electron acceptor for the enzyme in this species is believed to be ubiquinone. Couples the redox reaction to proton translocation (for every two electrons transferred, four hydrogen ions are translocated across the cytoplasmic membrane), and thus conserves the redox energy in a proton gradient.</text>
</comment>
<evidence type="ECO:0000313" key="9">
    <source>
        <dbReference type="Proteomes" id="UP000320547"/>
    </source>
</evidence>
<accession>A0A562UX05</accession>
<feature type="transmembrane region" description="Helical" evidence="5">
    <location>
        <begin position="37"/>
        <end position="57"/>
    </location>
</feature>
<sequence length="487" mass="51012">MDFSTSFALIAPELVLTGTGMLLLLIAAWGGDARAQLNTYLASIGLFVAGILLVPTLHDGLVGAVTSAFGDLMRADAFSAFAKSLIYLGAIGCLLVAPSYFNRLNAMRAEYPVLIVFASLGMSIMVSAGDFLTLYLGLELNSLAAYVLASILRTDDKSAEAGLKYFVLGALASGILLYGMSLVYGFTGSTSFVGVSTALSGELSTGALFGIVFVLVGLAFKISAVPFHMWTPDVYEGAPTPVTTFFATAPKVAAVALTARVALEVFGSQSDAWQQIVIFIALASIVVGALGAIGQENIKRLLAFSSINNVGFILIGLAAVTQQGASAMMVYLWIYMAMSLGSFVAVLMLKDADGTPVENISSMAGMVREQPLLAWCIFFLMLSLAGIPPLFGFWGKFVVFQAAVEADMIILAALGIAASVIGAFYYLKVCKIIMFDDPAGVVTGKSNASHWAVLGITTLIISPLGYLLTPSLGDLADKAATALFLAS</sequence>
<dbReference type="OrthoDB" id="9811718at2"/>
<evidence type="ECO:0000256" key="5">
    <source>
        <dbReference type="HAMAP-Rule" id="MF_00445"/>
    </source>
</evidence>
<dbReference type="GO" id="GO:0008137">
    <property type="term" value="F:NADH dehydrogenase (ubiquinone) activity"/>
    <property type="evidence" value="ECO:0007669"/>
    <property type="project" value="InterPro"/>
</dbReference>
<evidence type="ECO:0000256" key="1">
    <source>
        <dbReference type="ARBA" id="ARBA00004127"/>
    </source>
</evidence>
<feature type="transmembrane region" description="Helical" evidence="5">
    <location>
        <begin position="77"/>
        <end position="97"/>
    </location>
</feature>
<feature type="transmembrane region" description="Helical" evidence="5">
    <location>
        <begin position="165"/>
        <end position="187"/>
    </location>
</feature>
<evidence type="ECO:0000256" key="4">
    <source>
        <dbReference type="ARBA" id="ARBA00023136"/>
    </source>
</evidence>
<evidence type="ECO:0000313" key="8">
    <source>
        <dbReference type="EMBL" id="TWJ10123.1"/>
    </source>
</evidence>
<comment type="subunit">
    <text evidence="5">NDH-1 is composed of 14 different subunits. Subunits NuoA, H, J, K, L, M, N constitute the membrane sector of the complex.</text>
</comment>
<dbReference type="Proteomes" id="UP000320547">
    <property type="component" value="Unassembled WGS sequence"/>
</dbReference>
<feature type="transmembrane region" description="Helical" evidence="5">
    <location>
        <begin position="109"/>
        <end position="128"/>
    </location>
</feature>
<comment type="caution">
    <text evidence="8">The sequence shown here is derived from an EMBL/GenBank/DDBJ whole genome shotgun (WGS) entry which is preliminary data.</text>
</comment>
<dbReference type="GO" id="GO:0042773">
    <property type="term" value="P:ATP synthesis coupled electron transport"/>
    <property type="evidence" value="ECO:0007669"/>
    <property type="project" value="InterPro"/>
</dbReference>
<keyword evidence="2 5" id="KW-0812">Transmembrane</keyword>
<feature type="transmembrane region" description="Helical" evidence="5">
    <location>
        <begin position="207"/>
        <end position="230"/>
    </location>
</feature>
<feature type="transmembrane region" description="Helical" evidence="5">
    <location>
        <begin position="406"/>
        <end position="427"/>
    </location>
</feature>
<keyword evidence="5" id="KW-1003">Cell membrane</keyword>
<dbReference type="Pfam" id="PF00361">
    <property type="entry name" value="Proton_antipo_M"/>
    <property type="match status" value="1"/>
</dbReference>
<keyword evidence="5" id="KW-0520">NAD</keyword>
<feature type="transmembrane region" description="Helical" evidence="5">
    <location>
        <begin position="301"/>
        <end position="320"/>
    </location>
</feature>
<dbReference type="EMBL" id="VLLK01000001">
    <property type="protein sequence ID" value="TWJ10123.1"/>
    <property type="molecule type" value="Genomic_DNA"/>
</dbReference>
<keyword evidence="5" id="KW-0830">Ubiquinone</keyword>
<gene>
    <name evidence="5" type="primary">nuoN</name>
    <name evidence="8" type="ORF">JN10_1782</name>
</gene>
<keyword evidence="5" id="KW-1278">Translocase</keyword>
<feature type="transmembrane region" description="Helical" evidence="5">
    <location>
        <begin position="6"/>
        <end position="30"/>
    </location>
</feature>
<proteinExistence type="inferred from homology"/>